<proteinExistence type="predicted"/>
<dbReference type="STRING" id="1603555.SU86_000980"/>
<name>A0A3G1B8R1_9ARCH</name>
<reference evidence="1 2" key="1">
    <citation type="journal article" date="2016" name="Sci. Rep.">
        <title>A novel ammonia-oxidizing archaeon from wastewater treatment plant: Its enrichment, physiological and genomic characteristics.</title>
        <authorList>
            <person name="Li Y."/>
            <person name="Ding K."/>
            <person name="Wen X."/>
            <person name="Zhang B."/>
            <person name="Shen B."/>
            <person name="Yang Y."/>
        </authorList>
    </citation>
    <scope>NUCLEOTIDE SEQUENCE [LARGE SCALE GENOMIC DNA]</scope>
    <source>
        <strain evidence="1 2">SAT1</strain>
    </source>
</reference>
<organism evidence="1 2">
    <name type="scientific">Candidatus Nitrosotenuis cloacae</name>
    <dbReference type="NCBI Taxonomy" id="1603555"/>
    <lineage>
        <taxon>Archaea</taxon>
        <taxon>Nitrososphaerota</taxon>
        <taxon>Candidatus Nitrosotenuis</taxon>
    </lineage>
</organism>
<dbReference type="EMBL" id="CP011097">
    <property type="protein sequence ID" value="AJZ76541.1"/>
    <property type="molecule type" value="Genomic_DNA"/>
</dbReference>
<accession>A0A3G1B8R1</accession>
<evidence type="ECO:0000313" key="2">
    <source>
        <dbReference type="Proteomes" id="UP000266745"/>
    </source>
</evidence>
<sequence length="208" mass="23377">MPIVIGTAIVMLIGIAVFVSDFVPAEPPIEQKEHTSTYLTLNGLIKEKLESQQIQMSSPIKLSKQDDLQKYCSFFTDPAKQDLVQYCTSTELKDINDTFLGNIHMVGSPDEPKITLALVQVNQTMGQLDSVKTIFDATVRSTVCDCWEQQKPGGLDNIGQWVDGLQQFHQSGNKPHSKSNELILDGKTMQMELSQNENGFLWQFFIYN</sequence>
<evidence type="ECO:0008006" key="3">
    <source>
        <dbReference type="Google" id="ProtNLM"/>
    </source>
</evidence>
<protein>
    <recommendedName>
        <fullName evidence="3">Extracellular protein</fullName>
    </recommendedName>
</protein>
<gene>
    <name evidence="1" type="ORF">SU86_000980</name>
</gene>
<dbReference type="KEGG" id="tah:SU86_000980"/>
<evidence type="ECO:0000313" key="1">
    <source>
        <dbReference type="EMBL" id="AJZ76541.1"/>
    </source>
</evidence>
<dbReference type="Proteomes" id="UP000266745">
    <property type="component" value="Chromosome"/>
</dbReference>
<keyword evidence="2" id="KW-1185">Reference proteome</keyword>
<dbReference type="AlphaFoldDB" id="A0A3G1B8R1"/>